<name>A0ABP3DXE6_9PSEU</name>
<evidence type="ECO:0000313" key="3">
    <source>
        <dbReference type="Proteomes" id="UP001500416"/>
    </source>
</evidence>
<feature type="domain" description="Carrier" evidence="1">
    <location>
        <begin position="1"/>
        <end position="73"/>
    </location>
</feature>
<dbReference type="PROSITE" id="PS50075">
    <property type="entry name" value="CARRIER"/>
    <property type="match status" value="1"/>
</dbReference>
<dbReference type="InterPro" id="IPR009081">
    <property type="entry name" value="PP-bd_ACP"/>
</dbReference>
<sequence>MYELLKSLMTEVLLLDVDGVRPDASREDAGLDSLAVVELSMVLSQRHGIEITDDELLELDTVAEIVALMEQRTAGV</sequence>
<accession>A0ABP3DXE6</accession>
<dbReference type="SUPFAM" id="SSF47336">
    <property type="entry name" value="ACP-like"/>
    <property type="match status" value="1"/>
</dbReference>
<organism evidence="2 3">
    <name type="scientific">Saccharothrix mutabilis subsp. mutabilis</name>
    <dbReference type="NCBI Taxonomy" id="66855"/>
    <lineage>
        <taxon>Bacteria</taxon>
        <taxon>Bacillati</taxon>
        <taxon>Actinomycetota</taxon>
        <taxon>Actinomycetes</taxon>
        <taxon>Pseudonocardiales</taxon>
        <taxon>Pseudonocardiaceae</taxon>
        <taxon>Saccharothrix</taxon>
    </lineage>
</organism>
<dbReference type="InterPro" id="IPR036736">
    <property type="entry name" value="ACP-like_sf"/>
</dbReference>
<reference evidence="3" key="1">
    <citation type="journal article" date="2019" name="Int. J. Syst. Evol. Microbiol.">
        <title>The Global Catalogue of Microorganisms (GCM) 10K type strain sequencing project: providing services to taxonomists for standard genome sequencing and annotation.</title>
        <authorList>
            <consortium name="The Broad Institute Genomics Platform"/>
            <consortium name="The Broad Institute Genome Sequencing Center for Infectious Disease"/>
            <person name="Wu L."/>
            <person name="Ma J."/>
        </authorList>
    </citation>
    <scope>NUCLEOTIDE SEQUENCE [LARGE SCALE GENOMIC DNA]</scope>
    <source>
        <strain evidence="3">JCM 3380</strain>
    </source>
</reference>
<evidence type="ECO:0000313" key="2">
    <source>
        <dbReference type="EMBL" id="GAA0246019.1"/>
    </source>
</evidence>
<dbReference type="Gene3D" id="1.10.1200.10">
    <property type="entry name" value="ACP-like"/>
    <property type="match status" value="1"/>
</dbReference>
<dbReference type="Proteomes" id="UP001500416">
    <property type="component" value="Unassembled WGS sequence"/>
</dbReference>
<proteinExistence type="predicted"/>
<keyword evidence="3" id="KW-1185">Reference proteome</keyword>
<dbReference type="RefSeq" id="WP_343936494.1">
    <property type="nucleotide sequence ID" value="NZ_BAAABU010000014.1"/>
</dbReference>
<gene>
    <name evidence="2" type="ORF">GCM10010492_51840</name>
</gene>
<dbReference type="EMBL" id="BAAABU010000014">
    <property type="protein sequence ID" value="GAA0246019.1"/>
    <property type="molecule type" value="Genomic_DNA"/>
</dbReference>
<protein>
    <recommendedName>
        <fullName evidence="1">Carrier domain-containing protein</fullName>
    </recommendedName>
</protein>
<comment type="caution">
    <text evidence="2">The sequence shown here is derived from an EMBL/GenBank/DDBJ whole genome shotgun (WGS) entry which is preliminary data.</text>
</comment>
<dbReference type="Pfam" id="PF00550">
    <property type="entry name" value="PP-binding"/>
    <property type="match status" value="1"/>
</dbReference>
<evidence type="ECO:0000259" key="1">
    <source>
        <dbReference type="PROSITE" id="PS50075"/>
    </source>
</evidence>